<dbReference type="Proteomes" id="UP000693946">
    <property type="component" value="Linkage Group LG9"/>
</dbReference>
<dbReference type="AlphaFoldDB" id="A0AAV6PNR3"/>
<feature type="domain" description="C-type lectin" evidence="1">
    <location>
        <begin position="28"/>
        <end position="152"/>
    </location>
</feature>
<keyword evidence="3" id="KW-1185">Reference proteome</keyword>
<dbReference type="PROSITE" id="PS50041">
    <property type="entry name" value="C_TYPE_LECTIN_2"/>
    <property type="match status" value="2"/>
</dbReference>
<sequence>MKVKSEMGCYVTLTLIFYGWSLSSCSKFPPRMYYYINQNMTWFQAQNYCREHYTDLATFDSYDDTSMREPTLSYKAAWIGLFDDPKSWKENLGNESNSWRWSVSGEAGKTTFEAWASGEPSFTNGSESCVVVNPDGTWGDATCAGAYAFVCYTVTNQTERVYHFIPTVKSWNSAQEYCRQHYTDLAVIENAEENALVFSKTANQTSWIGLYRVPWTWSDGSHGSFKNWRGLQPDNLSLNQFCVVEVWPQHYCDDVPCSLSRPFICHQVTTLKTTVGMKIMTDADMTDPAVIEQFLQQIVKRLTNLRWTDFKLQWKNLPSDQTKKT</sequence>
<dbReference type="PROSITE" id="PS00615">
    <property type="entry name" value="C_TYPE_LECTIN_1"/>
    <property type="match status" value="1"/>
</dbReference>
<dbReference type="SMART" id="SM00034">
    <property type="entry name" value="CLECT"/>
    <property type="match status" value="2"/>
</dbReference>
<dbReference type="InterPro" id="IPR018378">
    <property type="entry name" value="C-type_lectin_CS"/>
</dbReference>
<proteinExistence type="predicted"/>
<evidence type="ECO:0000259" key="1">
    <source>
        <dbReference type="PROSITE" id="PS50041"/>
    </source>
</evidence>
<accession>A0AAV6PNR3</accession>
<dbReference type="InterPro" id="IPR001304">
    <property type="entry name" value="C-type_lectin-like"/>
</dbReference>
<reference evidence="2 3" key="1">
    <citation type="journal article" date="2021" name="Sci. Rep.">
        <title>Chromosome anchoring in Senegalese sole (Solea senegalensis) reveals sex-associated markers and genome rearrangements in flatfish.</title>
        <authorList>
            <person name="Guerrero-Cozar I."/>
            <person name="Gomez-Garrido J."/>
            <person name="Berbel C."/>
            <person name="Martinez-Blanch J.F."/>
            <person name="Alioto T."/>
            <person name="Claros M.G."/>
            <person name="Gagnaire P.A."/>
            <person name="Manchado M."/>
        </authorList>
    </citation>
    <scope>NUCLEOTIDE SEQUENCE [LARGE SCALE GENOMIC DNA]</scope>
    <source>
        <strain evidence="2">Sse05_10M</strain>
    </source>
</reference>
<organism evidence="2 3">
    <name type="scientific">Solea senegalensis</name>
    <name type="common">Senegalese sole</name>
    <dbReference type="NCBI Taxonomy" id="28829"/>
    <lineage>
        <taxon>Eukaryota</taxon>
        <taxon>Metazoa</taxon>
        <taxon>Chordata</taxon>
        <taxon>Craniata</taxon>
        <taxon>Vertebrata</taxon>
        <taxon>Euteleostomi</taxon>
        <taxon>Actinopterygii</taxon>
        <taxon>Neopterygii</taxon>
        <taxon>Teleostei</taxon>
        <taxon>Neoteleostei</taxon>
        <taxon>Acanthomorphata</taxon>
        <taxon>Carangaria</taxon>
        <taxon>Pleuronectiformes</taxon>
        <taxon>Pleuronectoidei</taxon>
        <taxon>Soleidae</taxon>
        <taxon>Solea</taxon>
    </lineage>
</organism>
<dbReference type="PANTHER" id="PTHR45784">
    <property type="entry name" value="C-TYPE LECTIN DOMAIN FAMILY 20 MEMBER A-RELATED"/>
    <property type="match status" value="1"/>
</dbReference>
<gene>
    <name evidence="2" type="ORF">JOB18_009006</name>
</gene>
<comment type="caution">
    <text evidence="2">The sequence shown here is derived from an EMBL/GenBank/DDBJ whole genome shotgun (WGS) entry which is preliminary data.</text>
</comment>
<evidence type="ECO:0000313" key="3">
    <source>
        <dbReference type="Proteomes" id="UP000693946"/>
    </source>
</evidence>
<dbReference type="EMBL" id="JAGKHQ010000021">
    <property type="protein sequence ID" value="KAG7474451.1"/>
    <property type="molecule type" value="Genomic_DNA"/>
</dbReference>
<evidence type="ECO:0000313" key="2">
    <source>
        <dbReference type="EMBL" id="KAG7474451.1"/>
    </source>
</evidence>
<dbReference type="Pfam" id="PF00059">
    <property type="entry name" value="Lectin_C"/>
    <property type="match status" value="2"/>
</dbReference>
<dbReference type="PANTHER" id="PTHR45784:SF3">
    <property type="entry name" value="C-TYPE LECTIN DOMAIN FAMILY 4 MEMBER K-LIKE-RELATED"/>
    <property type="match status" value="1"/>
</dbReference>
<dbReference type="PROSITE" id="PS51257">
    <property type="entry name" value="PROKAR_LIPOPROTEIN"/>
    <property type="match status" value="1"/>
</dbReference>
<name>A0AAV6PNR3_SOLSE</name>
<protein>
    <recommendedName>
        <fullName evidence="1">C-type lectin domain-containing protein</fullName>
    </recommendedName>
</protein>
<feature type="domain" description="C-type lectin" evidence="1">
    <location>
        <begin position="157"/>
        <end position="266"/>
    </location>
</feature>